<dbReference type="EMBL" id="VFOZ01000001">
    <property type="protein sequence ID" value="TQL98836.1"/>
    <property type="molecule type" value="Genomic_DNA"/>
</dbReference>
<reference evidence="1 2" key="1">
    <citation type="submission" date="2019-06" db="EMBL/GenBank/DDBJ databases">
        <title>Sequencing the genomes of 1000 actinobacteria strains.</title>
        <authorList>
            <person name="Klenk H.-P."/>
        </authorList>
    </citation>
    <scope>NUCLEOTIDE SEQUENCE [LARGE SCALE GENOMIC DNA]</scope>
    <source>
        <strain evidence="1 2">DSM 102200</strain>
    </source>
</reference>
<protein>
    <submittedName>
        <fullName evidence="1">Uncharacterized protein</fullName>
    </submittedName>
</protein>
<name>A0A543CP09_9ACTN</name>
<comment type="caution">
    <text evidence="1">The sequence shown here is derived from an EMBL/GenBank/DDBJ whole genome shotgun (WGS) entry which is preliminary data.</text>
</comment>
<sequence length="45" mass="5132">MDRQGWYGVRCIIRWPQMIEPSYEESITVWHATSGQAAYTGSPAT</sequence>
<evidence type="ECO:0000313" key="1">
    <source>
        <dbReference type="EMBL" id="TQL98836.1"/>
    </source>
</evidence>
<proteinExistence type="predicted"/>
<evidence type="ECO:0000313" key="2">
    <source>
        <dbReference type="Proteomes" id="UP000316096"/>
    </source>
</evidence>
<dbReference type="AlphaFoldDB" id="A0A543CP09"/>
<keyword evidence="2" id="KW-1185">Reference proteome</keyword>
<gene>
    <name evidence="1" type="ORF">FB559_4470</name>
</gene>
<organism evidence="1 2">
    <name type="scientific">Actinoallomurus bryophytorum</name>
    <dbReference type="NCBI Taxonomy" id="1490222"/>
    <lineage>
        <taxon>Bacteria</taxon>
        <taxon>Bacillati</taxon>
        <taxon>Actinomycetota</taxon>
        <taxon>Actinomycetes</taxon>
        <taxon>Streptosporangiales</taxon>
        <taxon>Thermomonosporaceae</taxon>
        <taxon>Actinoallomurus</taxon>
    </lineage>
</organism>
<accession>A0A543CP09</accession>
<dbReference type="Proteomes" id="UP000316096">
    <property type="component" value="Unassembled WGS sequence"/>
</dbReference>